<dbReference type="GO" id="GO:0010333">
    <property type="term" value="F:terpene synthase activity"/>
    <property type="evidence" value="ECO:0007669"/>
    <property type="project" value="InterPro"/>
</dbReference>
<comment type="caution">
    <text evidence="8">The sequence shown here is derived from an EMBL/GenBank/DDBJ whole genome shotgun (WGS) entry which is preliminary data.</text>
</comment>
<dbReference type="GO" id="GO:0016114">
    <property type="term" value="P:terpenoid biosynthetic process"/>
    <property type="evidence" value="ECO:0007669"/>
    <property type="project" value="InterPro"/>
</dbReference>
<dbReference type="SUPFAM" id="SSF48576">
    <property type="entry name" value="Terpenoid synthases"/>
    <property type="match status" value="2"/>
</dbReference>
<evidence type="ECO:0000256" key="6">
    <source>
        <dbReference type="ARBA" id="ARBA00023239"/>
    </source>
</evidence>
<keyword evidence="4" id="KW-0479">Metal-binding</keyword>
<dbReference type="Gene3D" id="1.10.600.10">
    <property type="entry name" value="Farnesyl Diphosphate Synthase"/>
    <property type="match status" value="2"/>
</dbReference>
<dbReference type="InterPro" id="IPR008949">
    <property type="entry name" value="Isoprenoid_synthase_dom_sf"/>
</dbReference>
<evidence type="ECO:0000256" key="1">
    <source>
        <dbReference type="ARBA" id="ARBA00001936"/>
    </source>
</evidence>
<comment type="pathway">
    <text evidence="3">Secondary metabolite biosynthesis; terpenoid biosynthesis.</text>
</comment>
<keyword evidence="5" id="KW-0460">Magnesium</keyword>
<dbReference type="OrthoDB" id="1921927at2759"/>
<dbReference type="Pfam" id="PF03936">
    <property type="entry name" value="Terpene_synth_C"/>
    <property type="match status" value="1"/>
</dbReference>
<evidence type="ECO:0000256" key="3">
    <source>
        <dbReference type="ARBA" id="ARBA00004721"/>
    </source>
</evidence>
<keyword evidence="9" id="KW-1185">Reference proteome</keyword>
<evidence type="ECO:0000256" key="4">
    <source>
        <dbReference type="ARBA" id="ARBA00022723"/>
    </source>
</evidence>
<sequence length="192" mass="22586">MLGWNISTVIKLDLSKIPQNFLTPQTLARLTAENFLHNFPNTNRRIKVSQELARMDFEIVHSIHQNEIDKVSRWWKEQGLPKELKFAKKPTIEMDENQDGRDESYVECYMKEHQSSSVEQVREHVTQMITNTWKRLNQEYIASNPFPMSFKKASLNAAGMVPLIDDYDDNCYRCSTYETCNDVAYHYEARNN</sequence>
<comment type="cofactor">
    <cofactor evidence="2">
        <name>Mg(2+)</name>
        <dbReference type="ChEBI" id="CHEBI:18420"/>
    </cofactor>
</comment>
<dbReference type="InterPro" id="IPR050148">
    <property type="entry name" value="Terpene_synthase-like"/>
</dbReference>
<proteinExistence type="predicted"/>
<reference evidence="8" key="1">
    <citation type="submission" date="2020-03" db="EMBL/GenBank/DDBJ databases">
        <title>A high-quality chromosome-level genome assembly of a woody plant with both climbing and erect habits, Rhamnella rubrinervis.</title>
        <authorList>
            <person name="Lu Z."/>
            <person name="Yang Y."/>
            <person name="Zhu X."/>
            <person name="Sun Y."/>
        </authorList>
    </citation>
    <scope>NUCLEOTIDE SEQUENCE</scope>
    <source>
        <strain evidence="8">BYM</strain>
        <tissue evidence="8">Leaf</tissue>
    </source>
</reference>
<evidence type="ECO:0000256" key="5">
    <source>
        <dbReference type="ARBA" id="ARBA00022842"/>
    </source>
</evidence>
<gene>
    <name evidence="8" type="ORF">FNV43_RR07717</name>
</gene>
<evidence type="ECO:0000256" key="2">
    <source>
        <dbReference type="ARBA" id="ARBA00001946"/>
    </source>
</evidence>
<dbReference type="GO" id="GO:0000287">
    <property type="term" value="F:magnesium ion binding"/>
    <property type="evidence" value="ECO:0007669"/>
    <property type="project" value="InterPro"/>
</dbReference>
<protein>
    <recommendedName>
        <fullName evidence="7">Terpene synthase metal-binding domain-containing protein</fullName>
    </recommendedName>
</protein>
<evidence type="ECO:0000313" key="9">
    <source>
        <dbReference type="Proteomes" id="UP000796880"/>
    </source>
</evidence>
<feature type="domain" description="Terpene synthase metal-binding" evidence="7">
    <location>
        <begin position="95"/>
        <end position="134"/>
    </location>
</feature>
<dbReference type="PANTHER" id="PTHR31225:SF0">
    <property type="entry name" value="S-(+)-LINALOOL SYNTHASE, CHLOROPLASTIC"/>
    <property type="match status" value="1"/>
</dbReference>
<comment type="cofactor">
    <cofactor evidence="1">
        <name>Mn(2+)</name>
        <dbReference type="ChEBI" id="CHEBI:29035"/>
    </cofactor>
</comment>
<name>A0A8K0HF85_9ROSA</name>
<dbReference type="InterPro" id="IPR005630">
    <property type="entry name" value="Terpene_synthase_metal-bd"/>
</dbReference>
<organism evidence="8 9">
    <name type="scientific">Rhamnella rubrinervis</name>
    <dbReference type="NCBI Taxonomy" id="2594499"/>
    <lineage>
        <taxon>Eukaryota</taxon>
        <taxon>Viridiplantae</taxon>
        <taxon>Streptophyta</taxon>
        <taxon>Embryophyta</taxon>
        <taxon>Tracheophyta</taxon>
        <taxon>Spermatophyta</taxon>
        <taxon>Magnoliopsida</taxon>
        <taxon>eudicotyledons</taxon>
        <taxon>Gunneridae</taxon>
        <taxon>Pentapetalae</taxon>
        <taxon>rosids</taxon>
        <taxon>fabids</taxon>
        <taxon>Rosales</taxon>
        <taxon>Rhamnaceae</taxon>
        <taxon>rhamnoid group</taxon>
        <taxon>Rhamneae</taxon>
        <taxon>Rhamnella</taxon>
    </lineage>
</organism>
<dbReference type="EMBL" id="VOIH02000003">
    <property type="protein sequence ID" value="KAF3451622.1"/>
    <property type="molecule type" value="Genomic_DNA"/>
</dbReference>
<dbReference type="PANTHER" id="PTHR31225">
    <property type="entry name" value="OS04G0344100 PROTEIN-RELATED"/>
    <property type="match status" value="1"/>
</dbReference>
<evidence type="ECO:0000259" key="7">
    <source>
        <dbReference type="Pfam" id="PF03936"/>
    </source>
</evidence>
<dbReference type="AlphaFoldDB" id="A0A8K0HF85"/>
<accession>A0A8K0HF85</accession>
<evidence type="ECO:0000313" key="8">
    <source>
        <dbReference type="EMBL" id="KAF3451622.1"/>
    </source>
</evidence>
<keyword evidence="6" id="KW-0456">Lyase</keyword>
<dbReference type="Proteomes" id="UP000796880">
    <property type="component" value="Unassembled WGS sequence"/>
</dbReference>